<keyword evidence="2" id="KW-0813">Transport</keyword>
<dbReference type="Gene3D" id="3.40.50.300">
    <property type="entry name" value="P-loop containing nucleotide triphosphate hydrolases"/>
    <property type="match status" value="1"/>
</dbReference>
<evidence type="ECO:0000256" key="1">
    <source>
        <dbReference type="ARBA" id="ARBA00005417"/>
    </source>
</evidence>
<keyword evidence="7" id="KW-1185">Reference proteome</keyword>
<dbReference type="Proteomes" id="UP000297391">
    <property type="component" value="Unassembled WGS sequence"/>
</dbReference>
<dbReference type="CDD" id="cd03230">
    <property type="entry name" value="ABC_DR_subfamily_A"/>
    <property type="match status" value="1"/>
</dbReference>
<protein>
    <submittedName>
        <fullName evidence="6">ABC transporter ATP-binding protein</fullName>
    </submittedName>
</protein>
<dbReference type="RefSeq" id="WP_135287810.1">
    <property type="nucleotide sequence ID" value="NZ_QUZU01000002.1"/>
</dbReference>
<dbReference type="SMART" id="SM00382">
    <property type="entry name" value="AAA"/>
    <property type="match status" value="1"/>
</dbReference>
<accession>A0A4Z0B019</accession>
<dbReference type="PANTHER" id="PTHR43335:SF4">
    <property type="entry name" value="ABC TRANSPORTER, ATP-BINDING PROTEIN"/>
    <property type="match status" value="1"/>
</dbReference>
<dbReference type="InterPro" id="IPR003439">
    <property type="entry name" value="ABC_transporter-like_ATP-bd"/>
</dbReference>
<keyword evidence="3" id="KW-0547">Nucleotide-binding</keyword>
<evidence type="ECO:0000259" key="5">
    <source>
        <dbReference type="PROSITE" id="PS50893"/>
    </source>
</evidence>
<evidence type="ECO:0000313" key="6">
    <source>
        <dbReference type="EMBL" id="TFY92041.1"/>
    </source>
</evidence>
<comment type="caution">
    <text evidence="6">The sequence shown here is derived from an EMBL/GenBank/DDBJ whole genome shotgun (WGS) entry which is preliminary data.</text>
</comment>
<evidence type="ECO:0000256" key="3">
    <source>
        <dbReference type="ARBA" id="ARBA00022741"/>
    </source>
</evidence>
<dbReference type="Pfam" id="PF00005">
    <property type="entry name" value="ABC_tran"/>
    <property type="match status" value="1"/>
</dbReference>
<comment type="similarity">
    <text evidence="1">Belongs to the ABC transporter superfamily.</text>
</comment>
<dbReference type="PROSITE" id="PS50893">
    <property type="entry name" value="ABC_TRANSPORTER_2"/>
    <property type="match status" value="1"/>
</dbReference>
<dbReference type="AlphaFoldDB" id="A0A4Z0B019"/>
<dbReference type="OrthoDB" id="9781337at2"/>
<feature type="domain" description="ABC transporter" evidence="5">
    <location>
        <begin position="2"/>
        <end position="230"/>
    </location>
</feature>
<name>A0A4Z0B019_9PSED</name>
<organism evidence="6 7">
    <name type="scientific">Pseudomonas kairouanensis</name>
    <dbReference type="NCBI Taxonomy" id="2293832"/>
    <lineage>
        <taxon>Bacteria</taxon>
        <taxon>Pseudomonadati</taxon>
        <taxon>Pseudomonadota</taxon>
        <taxon>Gammaproteobacteria</taxon>
        <taxon>Pseudomonadales</taxon>
        <taxon>Pseudomonadaceae</taxon>
        <taxon>Pseudomonas</taxon>
    </lineage>
</organism>
<sequence>MIEISNLTKQLDNKIVIRDLSFSAQRNECLGLFGLERAGKTTLLKMVAGSTSPSSGQVNIVGFDTRTHARQTCQAVGYQPAEFNHPSMSVNSLLSFIAELRGFRGAEKRRRVDRAVARLELSPLLRYPINTLPLGLKRKVAIAQAILHTPRVLLLDEPCEGLASLQQSKVRALIQSLTEEMTVIVASRDCEALVDTCTRGLIIEKGCLLADAPMPELLRSSRYFQAVTLASSSELDLLALAVLPGVAGIEEDHQRPGTVTVLAMPGHSIFPSISALIANRHWQVHSLKMEPGRFDDVVHRLAQGASL</sequence>
<dbReference type="GO" id="GO:0005524">
    <property type="term" value="F:ATP binding"/>
    <property type="evidence" value="ECO:0007669"/>
    <property type="project" value="UniProtKB-KW"/>
</dbReference>
<dbReference type="PANTHER" id="PTHR43335">
    <property type="entry name" value="ABC TRANSPORTER, ATP-BINDING PROTEIN"/>
    <property type="match status" value="1"/>
</dbReference>
<dbReference type="InterPro" id="IPR003593">
    <property type="entry name" value="AAA+_ATPase"/>
</dbReference>
<keyword evidence="4 6" id="KW-0067">ATP-binding</keyword>
<proteinExistence type="inferred from homology"/>
<evidence type="ECO:0000256" key="4">
    <source>
        <dbReference type="ARBA" id="ARBA00022840"/>
    </source>
</evidence>
<dbReference type="GO" id="GO:0016887">
    <property type="term" value="F:ATP hydrolysis activity"/>
    <property type="evidence" value="ECO:0007669"/>
    <property type="project" value="InterPro"/>
</dbReference>
<evidence type="ECO:0000256" key="2">
    <source>
        <dbReference type="ARBA" id="ARBA00022448"/>
    </source>
</evidence>
<gene>
    <name evidence="6" type="ORF">DYL59_02830</name>
</gene>
<reference evidence="6 7" key="1">
    <citation type="journal article" date="2019" name="Syst. Appl. Microbiol.">
        <title>New species of pathogenic Pseudomonas isolated from citrus in Tunisia: Proposal of Pseudomonas kairouanensis sp. nov. and Pseudomonas nabeulensis sp. nov.</title>
        <authorList>
            <person name="Oueslati M."/>
            <person name="Mulet M."/>
            <person name="Gomila M."/>
            <person name="Berge O."/>
            <person name="Hajlaoui M.R."/>
            <person name="Lalucat J."/>
            <person name="Sadfi-Zouaoui N."/>
            <person name="Garcia-Valdes E."/>
        </authorList>
    </citation>
    <scope>NUCLEOTIDE SEQUENCE [LARGE SCALE GENOMIC DNA]</scope>
    <source>
        <strain evidence="6 7">KC12</strain>
    </source>
</reference>
<dbReference type="InterPro" id="IPR027417">
    <property type="entry name" value="P-loop_NTPase"/>
</dbReference>
<dbReference type="SUPFAM" id="SSF52540">
    <property type="entry name" value="P-loop containing nucleoside triphosphate hydrolases"/>
    <property type="match status" value="1"/>
</dbReference>
<evidence type="ECO:0000313" key="7">
    <source>
        <dbReference type="Proteomes" id="UP000297391"/>
    </source>
</evidence>
<dbReference type="EMBL" id="QUZU01000002">
    <property type="protein sequence ID" value="TFY92041.1"/>
    <property type="molecule type" value="Genomic_DNA"/>
</dbReference>